<keyword evidence="5" id="KW-1185">Reference proteome</keyword>
<reference evidence="4 5" key="1">
    <citation type="journal article" date="2023" name="Int. J. Syst. Evol. Microbiol.">
        <title>Winogradskyella bathintestinalis sp. nov., isolated from the intestine of the deep-sea loosejaw dragonfish, Malacosteus niger.</title>
        <authorList>
            <person name="Uniacke-Lowe S."/>
            <person name="Johnson C.N."/>
            <person name="Stanton C."/>
            <person name="Hill C."/>
            <person name="Ross P."/>
        </authorList>
    </citation>
    <scope>NUCLEOTIDE SEQUENCE [LARGE SCALE GENOMIC DNA]</scope>
    <source>
        <strain evidence="4 5">APC 3343</strain>
    </source>
</reference>
<sequence length="189" mass="21578">MKRLILIVLLVSFSLSSFAQREAKDWYLNIGVNAINSLGSQSPIYHPDEWAFEFPISAAVEYNWNEQFSIEQSITFNGFNESNKIDGVNLDQDYNYISLDTNVKYYLGEYIFGRNLHWLDFYASAGVGFYHIDETNISANLGGGLLVWLNSAQTFGLKGQLTGKFAFDHPDSGFDNNHYQYHLQAVFKL</sequence>
<dbReference type="Gene3D" id="2.40.160.20">
    <property type="match status" value="1"/>
</dbReference>
<dbReference type="RefSeq" id="WP_290205717.1">
    <property type="nucleotide sequence ID" value="NZ_JASDDK010000001.1"/>
</dbReference>
<keyword evidence="1 2" id="KW-0732">Signal</keyword>
<evidence type="ECO:0000313" key="4">
    <source>
        <dbReference type="EMBL" id="MDN3492033.1"/>
    </source>
</evidence>
<dbReference type="SUPFAM" id="SSF56925">
    <property type="entry name" value="OMPA-like"/>
    <property type="match status" value="1"/>
</dbReference>
<feature type="signal peptide" evidence="2">
    <location>
        <begin position="1"/>
        <end position="19"/>
    </location>
</feature>
<feature type="chain" id="PRO_5047374095" evidence="2">
    <location>
        <begin position="20"/>
        <end position="189"/>
    </location>
</feature>
<feature type="domain" description="Outer membrane protein beta-barrel" evidence="3">
    <location>
        <begin position="6"/>
        <end position="151"/>
    </location>
</feature>
<dbReference type="Proteomes" id="UP001231197">
    <property type="component" value="Unassembled WGS sequence"/>
</dbReference>
<accession>A0ABT7ZSQ6</accession>
<comment type="caution">
    <text evidence="4">The sequence shown here is derived from an EMBL/GenBank/DDBJ whole genome shotgun (WGS) entry which is preliminary data.</text>
</comment>
<dbReference type="InterPro" id="IPR011250">
    <property type="entry name" value="OMP/PagP_B-barrel"/>
</dbReference>
<evidence type="ECO:0000256" key="1">
    <source>
        <dbReference type="ARBA" id="ARBA00022729"/>
    </source>
</evidence>
<organism evidence="4 5">
    <name type="scientific">Winogradskyella bathintestinalis</name>
    <dbReference type="NCBI Taxonomy" id="3035208"/>
    <lineage>
        <taxon>Bacteria</taxon>
        <taxon>Pseudomonadati</taxon>
        <taxon>Bacteroidota</taxon>
        <taxon>Flavobacteriia</taxon>
        <taxon>Flavobacteriales</taxon>
        <taxon>Flavobacteriaceae</taxon>
        <taxon>Winogradskyella</taxon>
    </lineage>
</organism>
<evidence type="ECO:0000256" key="2">
    <source>
        <dbReference type="SAM" id="SignalP"/>
    </source>
</evidence>
<name>A0ABT7ZSQ6_9FLAO</name>
<protein>
    <submittedName>
        <fullName evidence="4">Outer membrane beta-barrel protein</fullName>
    </submittedName>
</protein>
<dbReference type="EMBL" id="JASDDK010000001">
    <property type="protein sequence ID" value="MDN3492033.1"/>
    <property type="molecule type" value="Genomic_DNA"/>
</dbReference>
<dbReference type="Pfam" id="PF13505">
    <property type="entry name" value="OMP_b-brl"/>
    <property type="match status" value="1"/>
</dbReference>
<evidence type="ECO:0000259" key="3">
    <source>
        <dbReference type="Pfam" id="PF13505"/>
    </source>
</evidence>
<gene>
    <name evidence="4" type="ORF">QMA06_04825</name>
</gene>
<proteinExistence type="predicted"/>
<evidence type="ECO:0000313" key="5">
    <source>
        <dbReference type="Proteomes" id="UP001231197"/>
    </source>
</evidence>
<dbReference type="InterPro" id="IPR027385">
    <property type="entry name" value="Beta-barrel_OMP"/>
</dbReference>